<sequence>MAPHAEILYTSAQREVDTLSKPTRPMKNQSVADIARVAIREYFDKMNFVAPSYPRDVELEERVYKAVKSWEGHELALRYVPTAIALTITAYAHIESTDLKVLLALFIVLATTLDEPEILDALPSHEFHARFCTGAAQKDKNMLGELARIIIEMYKHYPRYAAASITTATLQFVNVSMLENAFQDVSLHPEALAFVEYRRARSSLGECYAHFVWDKSRFPDANSYVQAIPDAITFIGALNDILSFYKEELAGEVGNYISDRALVSGKPSLETLREVIDEAVAARERIHDILGEGDIRDTWDAFVTGAIAFHVIDPRYRLQEILEDSCIGKH</sequence>
<dbReference type="SUPFAM" id="SSF48576">
    <property type="entry name" value="Terpenoid synthases"/>
    <property type="match status" value="1"/>
</dbReference>
<accession>A0A8E2AK36</accession>
<name>A0A8E2AK36_9APHY</name>
<dbReference type="InterPro" id="IPR024652">
    <property type="entry name" value="Trichodiene_synth"/>
</dbReference>
<dbReference type="EMBL" id="KV722552">
    <property type="protein sequence ID" value="OCH85971.1"/>
    <property type="molecule type" value="Genomic_DNA"/>
</dbReference>
<evidence type="ECO:0000256" key="1">
    <source>
        <dbReference type="ARBA" id="ARBA00007946"/>
    </source>
</evidence>
<dbReference type="OrthoDB" id="2998174at2759"/>
<reference evidence="3 4" key="1">
    <citation type="submission" date="2016-07" db="EMBL/GenBank/DDBJ databases">
        <title>Draft genome of the white-rot fungus Obba rivulosa 3A-2.</title>
        <authorList>
            <consortium name="DOE Joint Genome Institute"/>
            <person name="Miettinen O."/>
            <person name="Riley R."/>
            <person name="Acob R."/>
            <person name="Barry K."/>
            <person name="Cullen D."/>
            <person name="De Vries R."/>
            <person name="Hainaut M."/>
            <person name="Hatakka A."/>
            <person name="Henrissat B."/>
            <person name="Hilden K."/>
            <person name="Kuo R."/>
            <person name="Labutti K."/>
            <person name="Lipzen A."/>
            <person name="Makela M.R."/>
            <person name="Sandor L."/>
            <person name="Spatafora J.W."/>
            <person name="Grigoriev I.V."/>
            <person name="Hibbett D.S."/>
        </authorList>
    </citation>
    <scope>NUCLEOTIDE SEQUENCE [LARGE SCALE GENOMIC DNA]</scope>
    <source>
        <strain evidence="3 4">3A-2</strain>
    </source>
</reference>
<dbReference type="Pfam" id="PF06330">
    <property type="entry name" value="TRI5"/>
    <property type="match status" value="1"/>
</dbReference>
<evidence type="ECO:0000313" key="3">
    <source>
        <dbReference type="EMBL" id="OCH85971.1"/>
    </source>
</evidence>
<dbReference type="InterPro" id="IPR008949">
    <property type="entry name" value="Isoprenoid_synthase_dom_sf"/>
</dbReference>
<evidence type="ECO:0000256" key="2">
    <source>
        <dbReference type="ARBA" id="ARBA00023239"/>
    </source>
</evidence>
<dbReference type="GO" id="GO:0016838">
    <property type="term" value="F:carbon-oxygen lyase activity, acting on phosphates"/>
    <property type="evidence" value="ECO:0007669"/>
    <property type="project" value="InterPro"/>
</dbReference>
<keyword evidence="2" id="KW-0456">Lyase</keyword>
<gene>
    <name evidence="3" type="ORF">OBBRIDRAFT_890804</name>
</gene>
<evidence type="ECO:0000313" key="4">
    <source>
        <dbReference type="Proteomes" id="UP000250043"/>
    </source>
</evidence>
<dbReference type="Gene3D" id="1.10.600.10">
    <property type="entry name" value="Farnesyl Diphosphate Synthase"/>
    <property type="match status" value="1"/>
</dbReference>
<proteinExistence type="inferred from homology"/>
<dbReference type="Proteomes" id="UP000250043">
    <property type="component" value="Unassembled WGS sequence"/>
</dbReference>
<dbReference type="AlphaFoldDB" id="A0A8E2AK36"/>
<keyword evidence="4" id="KW-1185">Reference proteome</keyword>
<protein>
    <submittedName>
        <fullName evidence="3">Terpenoid synthase</fullName>
    </submittedName>
</protein>
<comment type="similarity">
    <text evidence="1">Belongs to the trichodiene synthase family.</text>
</comment>
<organism evidence="3 4">
    <name type="scientific">Obba rivulosa</name>
    <dbReference type="NCBI Taxonomy" id="1052685"/>
    <lineage>
        <taxon>Eukaryota</taxon>
        <taxon>Fungi</taxon>
        <taxon>Dikarya</taxon>
        <taxon>Basidiomycota</taxon>
        <taxon>Agaricomycotina</taxon>
        <taxon>Agaricomycetes</taxon>
        <taxon>Polyporales</taxon>
        <taxon>Gelatoporiaceae</taxon>
        <taxon>Obba</taxon>
    </lineage>
</organism>